<gene>
    <name evidence="3" type="ORF">EKO24_021845</name>
</gene>
<keyword evidence="2" id="KW-0732">Signal</keyword>
<dbReference type="Proteomes" id="UP000733744">
    <property type="component" value="Unassembled WGS sequence"/>
</dbReference>
<organism evidence="3 4">
    <name type="scientific">Candidatus Methylobacter oryzae</name>
    <dbReference type="NCBI Taxonomy" id="2497749"/>
    <lineage>
        <taxon>Bacteria</taxon>
        <taxon>Pseudomonadati</taxon>
        <taxon>Pseudomonadota</taxon>
        <taxon>Gammaproteobacteria</taxon>
        <taxon>Methylococcales</taxon>
        <taxon>Methylococcaceae</taxon>
        <taxon>Methylobacter</taxon>
    </lineage>
</organism>
<evidence type="ECO:0000313" key="4">
    <source>
        <dbReference type="Proteomes" id="UP000733744"/>
    </source>
</evidence>
<dbReference type="InterPro" id="IPR012640">
    <property type="entry name" value="Membr_lipoprot_lipid_attach_CS"/>
</dbReference>
<comment type="caution">
    <text evidence="3">The sequence shown here is derived from an EMBL/GenBank/DDBJ whole genome shotgun (WGS) entry which is preliminary data.</text>
</comment>
<accession>A0ABY3C4T5</accession>
<evidence type="ECO:0000256" key="2">
    <source>
        <dbReference type="ARBA" id="ARBA00022729"/>
    </source>
</evidence>
<evidence type="ECO:0000313" key="3">
    <source>
        <dbReference type="EMBL" id="TRW89693.1"/>
    </source>
</evidence>
<dbReference type="Pfam" id="PF08139">
    <property type="entry name" value="LPAM_1"/>
    <property type="match status" value="1"/>
</dbReference>
<protein>
    <recommendedName>
        <fullName evidence="1">Type IV secretion system putative lipoprotein virB7</fullName>
    </recommendedName>
</protein>
<name>A0ABY3C4T5_9GAMM</name>
<sequence>MKDIKHHQADDYEDKIIARKNTNCLSSVPAFQPGANVAPAGVQASPAGASKACTPVDEFVLPMAPTLRKIRRSKETINMRRSVLLAVSLAALSGCSAWSSNPVRTQANYGASVRNMVSNQIYNPDKAQNPDALLPDGMDGDKTDSVLNKTYRGLVFVPREDLRHTTTYGQPNISILGGSGGAAR</sequence>
<keyword evidence="4" id="KW-1185">Reference proteome</keyword>
<proteinExistence type="predicted"/>
<reference evidence="3 4" key="1">
    <citation type="journal article" date="2019" name="Antonie Van Leeuwenhoek">
        <title>Description of 'Ca. Methylobacter oryzae' KRF1, a novel species from the environmentally important Methylobacter clade 2.</title>
        <authorList>
            <person name="Khatri K."/>
            <person name="Mohite J.A."/>
            <person name="Pandit P.S."/>
            <person name="Bahulikar R."/>
            <person name="Rahalkar M.C."/>
        </authorList>
    </citation>
    <scope>NUCLEOTIDE SEQUENCE [LARGE SCALE GENOMIC DNA]</scope>
    <source>
        <strain evidence="3 4">KRF1</strain>
    </source>
</reference>
<dbReference type="RefSeq" id="WP_143733383.1">
    <property type="nucleotide sequence ID" value="NZ_RYFG02000121.1"/>
</dbReference>
<dbReference type="EMBL" id="RYFG02000121">
    <property type="protein sequence ID" value="TRW89693.1"/>
    <property type="molecule type" value="Genomic_DNA"/>
</dbReference>
<evidence type="ECO:0000256" key="1">
    <source>
        <dbReference type="ARBA" id="ARBA00017922"/>
    </source>
</evidence>